<sequence>MVVKKTFNKKFCFSIRKRKLMRSNSSPEKSYFNKMECFKAHEGNKTVVLNSSGNHSDNTDFELYSKTSSACKRHQNMNIKLHPQNKRSQPQQQQQPQQHRQQQQMIRSRSPNYPVNSSAVLIHGYHVGSVDLINSAITSTCAVHHQPTCSTTTADITSHNTFQESSNSGPLAVFYSPYCPRHYFTTAGGAENEIEENVNNCVNQQSSIDQQILQHKDSSLYACIKDGAISTFQTVLPENGNVEASNQLAPGGTKIKFVSTNPPNGNQMELWNKTNFFEKIDDKNSNRAFTSIKCDSPIFKPRQSGNESDNGKRRFSVSCYQEEQNFSDC</sequence>
<dbReference type="RefSeq" id="XP_009022802.1">
    <property type="nucleotide sequence ID" value="XM_009024554.1"/>
</dbReference>
<dbReference type="HOGENOM" id="CLU_845394_0_0_1"/>
<evidence type="ECO:0000256" key="1">
    <source>
        <dbReference type="SAM" id="MobiDB-lite"/>
    </source>
</evidence>
<reference evidence="2 4" key="2">
    <citation type="journal article" date="2013" name="Nature">
        <title>Insights into bilaterian evolution from three spiralian genomes.</title>
        <authorList>
            <person name="Simakov O."/>
            <person name="Marletaz F."/>
            <person name="Cho S.J."/>
            <person name="Edsinger-Gonzales E."/>
            <person name="Havlak P."/>
            <person name="Hellsten U."/>
            <person name="Kuo D.H."/>
            <person name="Larsson T."/>
            <person name="Lv J."/>
            <person name="Arendt D."/>
            <person name="Savage R."/>
            <person name="Osoegawa K."/>
            <person name="de Jong P."/>
            <person name="Grimwood J."/>
            <person name="Chapman J.A."/>
            <person name="Shapiro H."/>
            <person name="Aerts A."/>
            <person name="Otillar R.P."/>
            <person name="Terry A.Y."/>
            <person name="Boore J.L."/>
            <person name="Grigoriev I.V."/>
            <person name="Lindberg D.R."/>
            <person name="Seaver E.C."/>
            <person name="Weisblat D.A."/>
            <person name="Putnam N.H."/>
            <person name="Rokhsar D.S."/>
        </authorList>
    </citation>
    <scope>NUCLEOTIDE SEQUENCE</scope>
</reference>
<protein>
    <submittedName>
        <fullName evidence="2 3">Uncharacterized protein</fullName>
    </submittedName>
</protein>
<name>T1FQH5_HELRO</name>
<evidence type="ECO:0000313" key="3">
    <source>
        <dbReference type="EnsemblMetazoa" id="HelroP188928"/>
    </source>
</evidence>
<reference evidence="4" key="1">
    <citation type="submission" date="2012-12" db="EMBL/GenBank/DDBJ databases">
        <authorList>
            <person name="Hellsten U."/>
            <person name="Grimwood J."/>
            <person name="Chapman J.A."/>
            <person name="Shapiro H."/>
            <person name="Aerts A."/>
            <person name="Otillar R.P."/>
            <person name="Terry A.Y."/>
            <person name="Boore J.L."/>
            <person name="Simakov O."/>
            <person name="Marletaz F."/>
            <person name="Cho S.-J."/>
            <person name="Edsinger-Gonzales E."/>
            <person name="Havlak P."/>
            <person name="Kuo D.-H."/>
            <person name="Larsson T."/>
            <person name="Lv J."/>
            <person name="Arendt D."/>
            <person name="Savage R."/>
            <person name="Osoegawa K."/>
            <person name="de Jong P."/>
            <person name="Lindberg D.R."/>
            <person name="Seaver E.C."/>
            <person name="Weisblat D.A."/>
            <person name="Putnam N.H."/>
            <person name="Grigoriev I.V."/>
            <person name="Rokhsar D.S."/>
        </authorList>
    </citation>
    <scope>NUCLEOTIDE SEQUENCE</scope>
</reference>
<dbReference type="GeneID" id="20211072"/>
<reference evidence="3" key="3">
    <citation type="submission" date="2015-06" db="UniProtKB">
        <authorList>
            <consortium name="EnsemblMetazoa"/>
        </authorList>
    </citation>
    <scope>IDENTIFICATION</scope>
</reference>
<evidence type="ECO:0000313" key="2">
    <source>
        <dbReference type="EMBL" id="ESN98852.1"/>
    </source>
</evidence>
<dbReference type="InParanoid" id="T1FQH5"/>
<dbReference type="EnsemblMetazoa" id="HelroT188928">
    <property type="protein sequence ID" value="HelroP188928"/>
    <property type="gene ID" value="HelroG188928"/>
</dbReference>
<dbReference type="AlphaFoldDB" id="T1FQH5"/>
<proteinExistence type="predicted"/>
<gene>
    <name evidence="3" type="primary">20211072</name>
    <name evidence="2" type="ORF">HELRODRAFT_188928</name>
</gene>
<dbReference type="CTD" id="20211072"/>
<feature type="compositionally biased region" description="Low complexity" evidence="1">
    <location>
        <begin position="89"/>
        <end position="104"/>
    </location>
</feature>
<accession>T1FQH5</accession>
<organism evidence="3 4">
    <name type="scientific">Helobdella robusta</name>
    <name type="common">Californian leech</name>
    <dbReference type="NCBI Taxonomy" id="6412"/>
    <lineage>
        <taxon>Eukaryota</taxon>
        <taxon>Metazoa</taxon>
        <taxon>Spiralia</taxon>
        <taxon>Lophotrochozoa</taxon>
        <taxon>Annelida</taxon>
        <taxon>Clitellata</taxon>
        <taxon>Hirudinea</taxon>
        <taxon>Rhynchobdellida</taxon>
        <taxon>Glossiphoniidae</taxon>
        <taxon>Helobdella</taxon>
    </lineage>
</organism>
<dbReference type="EMBL" id="AMQM01001069">
    <property type="status" value="NOT_ANNOTATED_CDS"/>
    <property type="molecule type" value="Genomic_DNA"/>
</dbReference>
<dbReference type="Proteomes" id="UP000015101">
    <property type="component" value="Unassembled WGS sequence"/>
</dbReference>
<dbReference type="EMBL" id="KB097143">
    <property type="protein sequence ID" value="ESN98852.1"/>
    <property type="molecule type" value="Genomic_DNA"/>
</dbReference>
<evidence type="ECO:0000313" key="4">
    <source>
        <dbReference type="Proteomes" id="UP000015101"/>
    </source>
</evidence>
<dbReference type="KEGG" id="hro:HELRODRAFT_188928"/>
<feature type="region of interest" description="Disordered" evidence="1">
    <location>
        <begin position="82"/>
        <end position="112"/>
    </location>
</feature>
<keyword evidence="4" id="KW-1185">Reference proteome</keyword>